<evidence type="ECO:0000313" key="2">
    <source>
        <dbReference type="EMBL" id="KAK9280601.1"/>
    </source>
</evidence>
<dbReference type="AlphaFoldDB" id="A0AAP0WXJ5"/>
<feature type="compositionally biased region" description="Low complexity" evidence="1">
    <location>
        <begin position="47"/>
        <end position="67"/>
    </location>
</feature>
<gene>
    <name evidence="2" type="ORF">L1049_014295</name>
</gene>
<evidence type="ECO:0000256" key="1">
    <source>
        <dbReference type="SAM" id="MobiDB-lite"/>
    </source>
</evidence>
<proteinExistence type="predicted"/>
<feature type="compositionally biased region" description="Basic residues" evidence="1">
    <location>
        <begin position="36"/>
        <end position="46"/>
    </location>
</feature>
<keyword evidence="3" id="KW-1185">Reference proteome</keyword>
<organism evidence="2 3">
    <name type="scientific">Liquidambar formosana</name>
    <name type="common">Formosan gum</name>
    <dbReference type="NCBI Taxonomy" id="63359"/>
    <lineage>
        <taxon>Eukaryota</taxon>
        <taxon>Viridiplantae</taxon>
        <taxon>Streptophyta</taxon>
        <taxon>Embryophyta</taxon>
        <taxon>Tracheophyta</taxon>
        <taxon>Spermatophyta</taxon>
        <taxon>Magnoliopsida</taxon>
        <taxon>eudicotyledons</taxon>
        <taxon>Gunneridae</taxon>
        <taxon>Pentapetalae</taxon>
        <taxon>Saxifragales</taxon>
        <taxon>Altingiaceae</taxon>
        <taxon>Liquidambar</taxon>
    </lineage>
</organism>
<evidence type="ECO:0000313" key="3">
    <source>
        <dbReference type="Proteomes" id="UP001415857"/>
    </source>
</evidence>
<sequence>MVCWDPATHNGVLATDQAMASSLISNPITNSNRSRDSRKQKKKKKSQSQVRLSPSSSSSPLASPSSLNQVPKRG</sequence>
<comment type="caution">
    <text evidence="2">The sequence shown here is derived from an EMBL/GenBank/DDBJ whole genome shotgun (WGS) entry which is preliminary data.</text>
</comment>
<feature type="compositionally biased region" description="Polar residues" evidence="1">
    <location>
        <begin position="23"/>
        <end position="32"/>
    </location>
</feature>
<feature type="region of interest" description="Disordered" evidence="1">
    <location>
        <begin position="23"/>
        <end position="74"/>
    </location>
</feature>
<accession>A0AAP0WXJ5</accession>
<reference evidence="2 3" key="1">
    <citation type="journal article" date="2024" name="Plant J.">
        <title>Genome sequences and population genomics reveal climatic adaptation and genomic divergence between two closely related sweetgum species.</title>
        <authorList>
            <person name="Xu W.Q."/>
            <person name="Ren C.Q."/>
            <person name="Zhang X.Y."/>
            <person name="Comes H.P."/>
            <person name="Liu X.H."/>
            <person name="Li Y.G."/>
            <person name="Kettle C.J."/>
            <person name="Jalonen R."/>
            <person name="Gaisberger H."/>
            <person name="Ma Y.Z."/>
            <person name="Qiu Y.X."/>
        </authorList>
    </citation>
    <scope>NUCLEOTIDE SEQUENCE [LARGE SCALE GENOMIC DNA]</scope>
    <source>
        <strain evidence="2">Hangzhou</strain>
    </source>
</reference>
<name>A0AAP0WXJ5_LIQFO</name>
<dbReference type="EMBL" id="JBBPBK010000008">
    <property type="protein sequence ID" value="KAK9280601.1"/>
    <property type="molecule type" value="Genomic_DNA"/>
</dbReference>
<protein>
    <submittedName>
        <fullName evidence="2">Uncharacterized protein</fullName>
    </submittedName>
</protein>
<dbReference type="Proteomes" id="UP001415857">
    <property type="component" value="Unassembled WGS sequence"/>
</dbReference>